<protein>
    <submittedName>
        <fullName evidence="1">Uncharacterized protein</fullName>
    </submittedName>
</protein>
<keyword evidence="2" id="KW-1185">Reference proteome</keyword>
<accession>A0ABV2ATU5</accession>
<name>A0ABV2ATU5_9EUKA</name>
<organism evidence="1 2">
    <name type="scientific">Bonamia ostreae</name>
    <dbReference type="NCBI Taxonomy" id="126728"/>
    <lineage>
        <taxon>Eukaryota</taxon>
        <taxon>Sar</taxon>
        <taxon>Rhizaria</taxon>
        <taxon>Endomyxa</taxon>
        <taxon>Ascetosporea</taxon>
        <taxon>Haplosporida</taxon>
        <taxon>Bonamia</taxon>
    </lineage>
</organism>
<dbReference type="EMBL" id="JBDODL010004472">
    <property type="protein sequence ID" value="MES1923049.1"/>
    <property type="molecule type" value="Genomic_DNA"/>
</dbReference>
<evidence type="ECO:0000313" key="2">
    <source>
        <dbReference type="Proteomes" id="UP001439008"/>
    </source>
</evidence>
<evidence type="ECO:0000313" key="1">
    <source>
        <dbReference type="EMBL" id="MES1923049.1"/>
    </source>
</evidence>
<dbReference type="Proteomes" id="UP001439008">
    <property type="component" value="Unassembled WGS sequence"/>
</dbReference>
<comment type="caution">
    <text evidence="1">The sequence shown here is derived from an EMBL/GenBank/DDBJ whole genome shotgun (WGS) entry which is preliminary data.</text>
</comment>
<proteinExistence type="predicted"/>
<sequence length="76" mass="8679">MFDCFKNNGINFMTSTNSTTVHQRWVKGRVPSPNESENVKKFLAIHNYPVYQLEKVPDDALLLQGCIHTSTSSMNF</sequence>
<reference evidence="1 2" key="1">
    <citation type="journal article" date="2024" name="BMC Biol.">
        <title>Comparative genomics of Ascetosporea gives new insight into the evolutionary basis for animal parasitism in Rhizaria.</title>
        <authorList>
            <person name="Hiltunen Thoren M."/>
            <person name="Onut-Brannstrom I."/>
            <person name="Alfjorden A."/>
            <person name="Peckova H."/>
            <person name="Swords F."/>
            <person name="Hooper C."/>
            <person name="Holzer A.S."/>
            <person name="Bass D."/>
            <person name="Burki F."/>
        </authorList>
    </citation>
    <scope>NUCLEOTIDE SEQUENCE [LARGE SCALE GENOMIC DNA]</scope>
    <source>
        <strain evidence="1">20-A016</strain>
    </source>
</reference>
<gene>
    <name evidence="1" type="ORF">MHBO_004582</name>
</gene>